<feature type="region of interest" description="Disordered" evidence="8">
    <location>
        <begin position="813"/>
        <end position="851"/>
    </location>
</feature>
<dbReference type="SUPFAM" id="SSF48452">
    <property type="entry name" value="TPR-like"/>
    <property type="match status" value="3"/>
</dbReference>
<evidence type="ECO:0000256" key="4">
    <source>
        <dbReference type="ARBA" id="ARBA00022728"/>
    </source>
</evidence>
<evidence type="ECO:0008006" key="14">
    <source>
        <dbReference type="Google" id="ProtNLM"/>
    </source>
</evidence>
<dbReference type="FunFam" id="1.25.40.10:FF:000137">
    <property type="entry name" value="Pre-mRNA-splicing factor syf1"/>
    <property type="match status" value="1"/>
</dbReference>
<keyword evidence="4" id="KW-0747">Spliceosome</keyword>
<keyword evidence="6" id="KW-0508">mRNA splicing</keyword>
<organism evidence="12 13">
    <name type="scientific">Sphaeroforma arctica JP610</name>
    <dbReference type="NCBI Taxonomy" id="667725"/>
    <lineage>
        <taxon>Eukaryota</taxon>
        <taxon>Ichthyosporea</taxon>
        <taxon>Ichthyophonida</taxon>
        <taxon>Sphaeroforma</taxon>
    </lineage>
</organism>
<dbReference type="GO" id="GO:0071014">
    <property type="term" value="C:post-mRNA release spliceosomal complex"/>
    <property type="evidence" value="ECO:0007669"/>
    <property type="project" value="TreeGrafter"/>
</dbReference>
<name>A0A0L0FHB8_9EUKA</name>
<keyword evidence="3" id="KW-0507">mRNA processing</keyword>
<evidence type="ECO:0000256" key="2">
    <source>
        <dbReference type="ARBA" id="ARBA00008644"/>
    </source>
</evidence>
<comment type="similarity">
    <text evidence="2">Belongs to the crooked-neck family.</text>
</comment>
<dbReference type="Pfam" id="PF23220">
    <property type="entry name" value="HAT_Syf1_M"/>
    <property type="match status" value="1"/>
</dbReference>
<reference evidence="12 13" key="1">
    <citation type="submission" date="2011-02" db="EMBL/GenBank/DDBJ databases">
        <title>The Genome Sequence of Sphaeroforma arctica JP610.</title>
        <authorList>
            <consortium name="The Broad Institute Genome Sequencing Platform"/>
            <person name="Russ C."/>
            <person name="Cuomo C."/>
            <person name="Young S.K."/>
            <person name="Zeng Q."/>
            <person name="Gargeya S."/>
            <person name="Alvarado L."/>
            <person name="Berlin A."/>
            <person name="Chapman S.B."/>
            <person name="Chen Z."/>
            <person name="Freedman E."/>
            <person name="Gellesch M."/>
            <person name="Goldberg J."/>
            <person name="Griggs A."/>
            <person name="Gujja S."/>
            <person name="Heilman E."/>
            <person name="Heiman D."/>
            <person name="Howarth C."/>
            <person name="Mehta T."/>
            <person name="Neiman D."/>
            <person name="Pearson M."/>
            <person name="Roberts A."/>
            <person name="Saif S."/>
            <person name="Shea T."/>
            <person name="Shenoy N."/>
            <person name="Sisk P."/>
            <person name="Stolte C."/>
            <person name="Sykes S."/>
            <person name="White J."/>
            <person name="Yandava C."/>
            <person name="Burger G."/>
            <person name="Gray M.W."/>
            <person name="Holland P.W.H."/>
            <person name="King N."/>
            <person name="Lang F.B.F."/>
            <person name="Roger A.J."/>
            <person name="Ruiz-Trillo I."/>
            <person name="Haas B."/>
            <person name="Nusbaum C."/>
            <person name="Birren B."/>
        </authorList>
    </citation>
    <scope>NUCLEOTIDE SEQUENCE [LARGE SCALE GENOMIC DNA]</scope>
    <source>
        <strain evidence="12 13">JP610</strain>
    </source>
</reference>
<dbReference type="InterPro" id="IPR011990">
    <property type="entry name" value="TPR-like_helical_dom_sf"/>
</dbReference>
<feature type="domain" description="Pre-mRNA-splicing factor SYF1 central HAT repeats" evidence="9">
    <location>
        <begin position="186"/>
        <end position="398"/>
    </location>
</feature>
<feature type="domain" description="Pre-mRNA-splicing factor Syf1/CRNKL1-like C-terminal HAT-repeats" evidence="10">
    <location>
        <begin position="400"/>
        <end position="789"/>
    </location>
</feature>
<dbReference type="InterPro" id="IPR055433">
    <property type="entry name" value="HAT_Syf1-like_N"/>
</dbReference>
<evidence type="ECO:0000256" key="7">
    <source>
        <dbReference type="ARBA" id="ARBA00023242"/>
    </source>
</evidence>
<dbReference type="SMART" id="SM00386">
    <property type="entry name" value="HAT"/>
    <property type="match status" value="13"/>
</dbReference>
<dbReference type="eggNOG" id="KOG2047">
    <property type="taxonomic scope" value="Eukaryota"/>
</dbReference>
<dbReference type="InterPro" id="IPR003107">
    <property type="entry name" value="HAT"/>
</dbReference>
<evidence type="ECO:0000259" key="9">
    <source>
        <dbReference type="Pfam" id="PF23220"/>
    </source>
</evidence>
<dbReference type="Pfam" id="PF23233">
    <property type="entry name" value="HAT_Syf1_CNRKL1_N"/>
    <property type="match status" value="1"/>
</dbReference>
<dbReference type="STRING" id="667725.A0A0L0FHB8"/>
<dbReference type="AlphaFoldDB" id="A0A0L0FHB8"/>
<dbReference type="FunFam" id="1.25.40.10:FF:000023">
    <property type="entry name" value="Pre-mRNA-splicing factor SYF1"/>
    <property type="match status" value="1"/>
</dbReference>
<evidence type="ECO:0000256" key="6">
    <source>
        <dbReference type="ARBA" id="ARBA00023187"/>
    </source>
</evidence>
<evidence type="ECO:0000256" key="1">
    <source>
        <dbReference type="ARBA" id="ARBA00004123"/>
    </source>
</evidence>
<keyword evidence="5" id="KW-0677">Repeat</keyword>
<dbReference type="InterPro" id="IPR045075">
    <property type="entry name" value="Syf1-like"/>
</dbReference>
<dbReference type="PANTHER" id="PTHR11246:SF5">
    <property type="entry name" value="PRE-MRNA-SPLICING FACTOR SYF1"/>
    <property type="match status" value="1"/>
</dbReference>
<sequence>MSGGGLCDQAHCLIHKHVTCDTGGEVVSTDIDKHSISNILGSKCDINPTLLKYPPPIHQTYERALKEIPGSYKLWYAYLRERRIHVKAKCPVTDPAFEELNNAYERAFVFMHKMPRLWLDYLALLVQQGKITRTRQTFDRCLRSLPITQHHRIWPLYLTFVKQHDIPKTAMRVYKRYLKLQRSDAESYIEYCLEHGLTNEAAKWMTAIVNDEKFVSKKGKTAHQLWTEMCELLSKHGAEISAVRVDPIIRAGIARYTDMVGRLWVSLAEYYTRMGEFGKTRDVYEEGIQTVMTVRDFSIVFDAYSQFEESLISAQMETVNALDEDTIATDLAANLATVELDMNIARFERLMDRRPLLVNSVLLRQNPHNVNEWIKRTKLLLDKPALAVATFTEAVQTVDPGQASGKLSDLWVTFAKYYEEHDQIAESRAVYDKAVTAGYRKMEELATVWCEYAEMELRHNNPRRALSLVKQATSQHRGDADVNDLYAPLRARLHTSLTLWSLYVDLEESLGSLQTVKAVYDRILELRIATPQIIINYAMYLEEYKYFEDAFRVYERGIGLFQWPFVYDLYIMYINKFVKRYGGEKLERTRDIFEQALEGCPPKYAKEIFLAYARLEEEHGLARHSMAVFDRAVRYVTGEDQVELFKMYIRLAANMFGVTRTREVYELAIELLPDRHAWTFVVQYAGVEMNMGEIDRARALFSHGSQMADPRSAKAFWTAWHDFEVNHGNEDTFRDMLRTKRSAQALFSTSVSAELAMQLAESTKKGQTFVSASSTPAANANPMQALERDAEDAQAKDGAEGVVKFVSAASKSKEVTNPGEINLDSDSDNGSDGEDAGEEGGEAKAVTGVVEEQSVPAAVFGGLKK</sequence>
<feature type="domain" description="Pre-mRNA-splicing factor Syf1-like N-terminal HAT-repeats" evidence="11">
    <location>
        <begin position="59"/>
        <end position="181"/>
    </location>
</feature>
<accession>A0A0L0FHB8</accession>
<dbReference type="Proteomes" id="UP000054560">
    <property type="component" value="Unassembled WGS sequence"/>
</dbReference>
<dbReference type="InterPro" id="IPR056350">
    <property type="entry name" value="HAT_Syf1_central"/>
</dbReference>
<dbReference type="RefSeq" id="XP_014150069.1">
    <property type="nucleotide sequence ID" value="XM_014294594.1"/>
</dbReference>
<dbReference type="GO" id="GO:0000974">
    <property type="term" value="C:Prp19 complex"/>
    <property type="evidence" value="ECO:0007669"/>
    <property type="project" value="TreeGrafter"/>
</dbReference>
<dbReference type="PANTHER" id="PTHR11246">
    <property type="entry name" value="PRE-MRNA SPLICING FACTOR"/>
    <property type="match status" value="1"/>
</dbReference>
<dbReference type="OrthoDB" id="10067343at2759"/>
<evidence type="ECO:0000259" key="11">
    <source>
        <dbReference type="Pfam" id="PF23233"/>
    </source>
</evidence>
<evidence type="ECO:0000259" key="10">
    <source>
        <dbReference type="Pfam" id="PF23231"/>
    </source>
</evidence>
<dbReference type="GO" id="GO:0071007">
    <property type="term" value="C:U2-type catalytic step 2 spliceosome"/>
    <property type="evidence" value="ECO:0007669"/>
    <property type="project" value="TreeGrafter"/>
</dbReference>
<evidence type="ECO:0000313" key="13">
    <source>
        <dbReference type="Proteomes" id="UP000054560"/>
    </source>
</evidence>
<protein>
    <recommendedName>
        <fullName evidence="14">Suppressor of forked domain-containing protein</fullName>
    </recommendedName>
</protein>
<dbReference type="GO" id="GO:0000349">
    <property type="term" value="P:generation of catalytic spliceosome for first transesterification step"/>
    <property type="evidence" value="ECO:0007669"/>
    <property type="project" value="TreeGrafter"/>
</dbReference>
<keyword evidence="7" id="KW-0539">Nucleus</keyword>
<proteinExistence type="inferred from homology"/>
<evidence type="ECO:0000256" key="8">
    <source>
        <dbReference type="SAM" id="MobiDB-lite"/>
    </source>
</evidence>
<dbReference type="GeneID" id="25911825"/>
<evidence type="ECO:0000256" key="3">
    <source>
        <dbReference type="ARBA" id="ARBA00022664"/>
    </source>
</evidence>
<gene>
    <name evidence="12" type="ORF">SARC_11321</name>
</gene>
<dbReference type="EMBL" id="KQ243225">
    <property type="protein sequence ID" value="KNC76167.1"/>
    <property type="molecule type" value="Genomic_DNA"/>
</dbReference>
<dbReference type="Gene3D" id="1.25.40.10">
    <property type="entry name" value="Tetratricopeptide repeat domain"/>
    <property type="match status" value="4"/>
</dbReference>
<evidence type="ECO:0000313" key="12">
    <source>
        <dbReference type="EMBL" id="KNC76167.1"/>
    </source>
</evidence>
<dbReference type="Pfam" id="PF23231">
    <property type="entry name" value="HAT_Syf1_CNRKL1_C"/>
    <property type="match status" value="1"/>
</dbReference>
<evidence type="ECO:0000256" key="5">
    <source>
        <dbReference type="ARBA" id="ARBA00022737"/>
    </source>
</evidence>
<dbReference type="InterPro" id="IPR055430">
    <property type="entry name" value="HAT_Syf1_CNRKL1_C"/>
</dbReference>
<keyword evidence="13" id="KW-1185">Reference proteome</keyword>
<feature type="compositionally biased region" description="Acidic residues" evidence="8">
    <location>
        <begin position="823"/>
        <end position="840"/>
    </location>
</feature>
<comment type="subcellular location">
    <subcellularLocation>
        <location evidence="1">Nucleus</location>
    </subcellularLocation>
</comment>